<name>U2DXE8_9MOLU</name>
<dbReference type="GO" id="GO:0005737">
    <property type="term" value="C:cytoplasm"/>
    <property type="evidence" value="ECO:0007669"/>
    <property type="project" value="InterPro"/>
</dbReference>
<sequence length="316" mass="34308">MENKKENKVYDVITIGAGPAGMTAAIYASRAEMKVLMLEKGAPGGQMVNTYEIENYTGYTKIGGPELSMKMFEHTQALGAEYAYGDVTGIEDQGDIKIVKTATGEFKAHAVIVATGTVNRKLGVKGEEELAGRGISWCAICDGAFYKGKEVAVIGGGNSAVEEALYLAGLASKVTIIHRRDEFRADKVASERAKNNEKIEILWDHVIDSFNQTDGKLSSLTVKNVKTDELSDVECAGTFIYVGQDPVTEMVKDLGITDERGYIEVNHNMETKVKGIYGAGDNTEKELRQVITATNDGAIAAQTAIKYIERLEKQSE</sequence>
<evidence type="ECO:0000259" key="8">
    <source>
        <dbReference type="Pfam" id="PF07992"/>
    </source>
</evidence>
<dbReference type="AlphaFoldDB" id="U2DXE8"/>
<evidence type="ECO:0000256" key="7">
    <source>
        <dbReference type="RuleBase" id="RU003881"/>
    </source>
</evidence>
<dbReference type="PROSITE" id="PS00573">
    <property type="entry name" value="PYRIDINE_REDOX_2"/>
    <property type="match status" value="1"/>
</dbReference>
<dbReference type="PRINTS" id="PR00469">
    <property type="entry name" value="PNDRDTASEII"/>
</dbReference>
<keyword evidence="11" id="KW-1185">Reference proteome</keyword>
<evidence type="ECO:0000313" key="10">
    <source>
        <dbReference type="EMBL" id="ERJ12967.1"/>
    </source>
</evidence>
<dbReference type="EC" id="1.8.1.9" evidence="6"/>
<dbReference type="GO" id="GO:0019430">
    <property type="term" value="P:removal of superoxide radicals"/>
    <property type="evidence" value="ECO:0007669"/>
    <property type="project" value="UniProtKB-UniRule"/>
</dbReference>
<keyword evidence="7" id="KW-0521">NADP</keyword>
<dbReference type="InterPro" id="IPR023753">
    <property type="entry name" value="FAD/NAD-binding_dom"/>
</dbReference>
<evidence type="ECO:0000313" key="9">
    <source>
        <dbReference type="EMBL" id="ERJ10959.1"/>
    </source>
</evidence>
<dbReference type="FunCoup" id="U2DXE8">
    <property type="interactions" value="245"/>
</dbReference>
<evidence type="ECO:0000313" key="11">
    <source>
        <dbReference type="Proteomes" id="UP000005707"/>
    </source>
</evidence>
<gene>
    <name evidence="10" type="primary">trxB</name>
    <name evidence="10" type="ORF">HLPCO_000566</name>
    <name evidence="9" type="ORF">HLPCO_003046</name>
</gene>
<keyword evidence="2 6" id="KW-0274">FAD</keyword>
<keyword evidence="4" id="KW-1015">Disulfide bond</keyword>
<dbReference type="Proteomes" id="UP000005707">
    <property type="component" value="Unassembled WGS sequence"/>
</dbReference>
<dbReference type="NCBIfam" id="TIGR01292">
    <property type="entry name" value="TRX_reduct"/>
    <property type="match status" value="1"/>
</dbReference>
<evidence type="ECO:0000256" key="3">
    <source>
        <dbReference type="ARBA" id="ARBA00023002"/>
    </source>
</evidence>
<evidence type="ECO:0000256" key="2">
    <source>
        <dbReference type="ARBA" id="ARBA00022827"/>
    </source>
</evidence>
<dbReference type="STRING" id="1033810.HLPCO_000566"/>
<comment type="similarity">
    <text evidence="6">Belongs to the class-II pyridine nucleotide-disulfide oxidoreductase family.</text>
</comment>
<comment type="subunit">
    <text evidence="6">Homodimer.</text>
</comment>
<evidence type="ECO:0000256" key="6">
    <source>
        <dbReference type="RuleBase" id="RU003880"/>
    </source>
</evidence>
<dbReference type="SUPFAM" id="SSF51905">
    <property type="entry name" value="FAD/NAD(P)-binding domain"/>
    <property type="match status" value="1"/>
</dbReference>
<evidence type="ECO:0000256" key="4">
    <source>
        <dbReference type="ARBA" id="ARBA00023157"/>
    </source>
</evidence>
<dbReference type="OrthoDB" id="9806179at2"/>
<organism evidence="10 11">
    <name type="scientific">Haloplasma contractile SSD-17B</name>
    <dbReference type="NCBI Taxonomy" id="1033810"/>
    <lineage>
        <taxon>Bacteria</taxon>
        <taxon>Bacillati</taxon>
        <taxon>Mycoplasmatota</taxon>
        <taxon>Mollicutes</taxon>
        <taxon>Haloplasmatales</taxon>
        <taxon>Haloplasmataceae</taxon>
        <taxon>Haloplasma</taxon>
    </lineage>
</organism>
<keyword evidence="5 6" id="KW-0676">Redox-active center</keyword>
<keyword evidence="3 6" id="KW-0560">Oxidoreductase</keyword>
<comment type="catalytic activity">
    <reaction evidence="6">
        <text>[thioredoxin]-dithiol + NADP(+) = [thioredoxin]-disulfide + NADPH + H(+)</text>
        <dbReference type="Rhea" id="RHEA:20345"/>
        <dbReference type="Rhea" id="RHEA-COMP:10698"/>
        <dbReference type="Rhea" id="RHEA-COMP:10700"/>
        <dbReference type="ChEBI" id="CHEBI:15378"/>
        <dbReference type="ChEBI" id="CHEBI:29950"/>
        <dbReference type="ChEBI" id="CHEBI:50058"/>
        <dbReference type="ChEBI" id="CHEBI:57783"/>
        <dbReference type="ChEBI" id="CHEBI:58349"/>
        <dbReference type="EC" id="1.8.1.9"/>
    </reaction>
</comment>
<evidence type="ECO:0000256" key="1">
    <source>
        <dbReference type="ARBA" id="ARBA00022630"/>
    </source>
</evidence>
<dbReference type="InterPro" id="IPR036188">
    <property type="entry name" value="FAD/NAD-bd_sf"/>
</dbReference>
<protein>
    <recommendedName>
        <fullName evidence="6">Thioredoxin reductase</fullName>
        <ecNumber evidence="6">1.8.1.9</ecNumber>
    </recommendedName>
</protein>
<dbReference type="InterPro" id="IPR005982">
    <property type="entry name" value="Thioredox_Rdtase"/>
</dbReference>
<dbReference type="PANTHER" id="PTHR48105">
    <property type="entry name" value="THIOREDOXIN REDUCTASE 1-RELATED-RELATED"/>
    <property type="match status" value="1"/>
</dbReference>
<comment type="caution">
    <text evidence="10">The sequence shown here is derived from an EMBL/GenBank/DDBJ whole genome shotgun (WGS) entry which is preliminary data.</text>
</comment>
<keyword evidence="1 6" id="KW-0285">Flavoprotein</keyword>
<dbReference type="GO" id="GO:0004791">
    <property type="term" value="F:thioredoxin-disulfide reductase (NADPH) activity"/>
    <property type="evidence" value="ECO:0007669"/>
    <property type="project" value="UniProtKB-UniRule"/>
</dbReference>
<comment type="cofactor">
    <cofactor evidence="7">
        <name>FAD</name>
        <dbReference type="ChEBI" id="CHEBI:57692"/>
    </cofactor>
    <text evidence="7">Binds 1 FAD per subunit.</text>
</comment>
<feature type="domain" description="FAD/NAD(P)-binding" evidence="8">
    <location>
        <begin position="10"/>
        <end position="297"/>
    </location>
</feature>
<dbReference type="EMBL" id="AFNU02000021">
    <property type="protein sequence ID" value="ERJ10959.1"/>
    <property type="molecule type" value="Genomic_DNA"/>
</dbReference>
<accession>U2DXE8</accession>
<reference evidence="10 11" key="2">
    <citation type="journal article" date="2013" name="PLoS ONE">
        <title>INDIGO - INtegrated Data Warehouse of MIcrobial GenOmes with Examples from the Red Sea Extremophiles.</title>
        <authorList>
            <person name="Alam I."/>
            <person name="Antunes A."/>
            <person name="Kamau A.A."/>
            <person name="Ba Alawi W."/>
            <person name="Kalkatawi M."/>
            <person name="Stingl U."/>
            <person name="Bajic V.B."/>
        </authorList>
    </citation>
    <scope>NUCLEOTIDE SEQUENCE [LARGE SCALE GENOMIC DNA]</scope>
    <source>
        <strain evidence="10 11">SSD-17B</strain>
    </source>
</reference>
<dbReference type="eggNOG" id="COG0492">
    <property type="taxonomic scope" value="Bacteria"/>
</dbReference>
<dbReference type="InterPro" id="IPR008255">
    <property type="entry name" value="Pyr_nucl-diS_OxRdtase_2_AS"/>
</dbReference>
<evidence type="ECO:0000256" key="5">
    <source>
        <dbReference type="ARBA" id="ARBA00023284"/>
    </source>
</evidence>
<dbReference type="Pfam" id="PF07992">
    <property type="entry name" value="Pyr_redox_2"/>
    <property type="match status" value="1"/>
</dbReference>
<dbReference type="InterPro" id="IPR050097">
    <property type="entry name" value="Ferredoxin-NADP_redctase_2"/>
</dbReference>
<dbReference type="RefSeq" id="WP_008827022.1">
    <property type="nucleotide sequence ID" value="NZ_AFNU02000002.1"/>
</dbReference>
<proteinExistence type="inferred from homology"/>
<dbReference type="Gene3D" id="3.50.50.60">
    <property type="entry name" value="FAD/NAD(P)-binding domain"/>
    <property type="match status" value="2"/>
</dbReference>
<dbReference type="PRINTS" id="PR00368">
    <property type="entry name" value="FADPNR"/>
</dbReference>
<dbReference type="EMBL" id="AFNU02000002">
    <property type="protein sequence ID" value="ERJ12967.1"/>
    <property type="molecule type" value="Genomic_DNA"/>
</dbReference>
<reference evidence="10 11" key="1">
    <citation type="journal article" date="2011" name="J. Bacteriol.">
        <title>Genome sequence of Haloplasma contractile, an unusual contractile bacterium from a deep-sea anoxic brine lake.</title>
        <authorList>
            <person name="Antunes A."/>
            <person name="Alam I."/>
            <person name="El Dorry H."/>
            <person name="Siam R."/>
            <person name="Robertson A."/>
            <person name="Bajic V.B."/>
            <person name="Stingl U."/>
        </authorList>
    </citation>
    <scope>NUCLEOTIDE SEQUENCE [LARGE SCALE GENOMIC DNA]</scope>
    <source>
        <strain evidence="10 11">SSD-17B</strain>
    </source>
</reference>